<dbReference type="Proteomes" id="UP000287651">
    <property type="component" value="Unassembled WGS sequence"/>
</dbReference>
<comment type="caution">
    <text evidence="1">The sequence shown here is derived from an EMBL/GenBank/DDBJ whole genome shotgun (WGS) entry which is preliminary data.</text>
</comment>
<gene>
    <name evidence="1" type="ORF">B296_00048133</name>
</gene>
<accession>A0A426X0Z6</accession>
<proteinExistence type="predicted"/>
<dbReference type="EMBL" id="AMZH03029765">
    <property type="protein sequence ID" value="RRT33162.1"/>
    <property type="molecule type" value="Genomic_DNA"/>
</dbReference>
<evidence type="ECO:0000313" key="2">
    <source>
        <dbReference type="Proteomes" id="UP000287651"/>
    </source>
</evidence>
<name>A0A426X0Z6_ENSVE</name>
<dbReference type="AlphaFoldDB" id="A0A426X0Z6"/>
<organism evidence="1 2">
    <name type="scientific">Ensete ventricosum</name>
    <name type="common">Abyssinian banana</name>
    <name type="synonym">Musa ensete</name>
    <dbReference type="NCBI Taxonomy" id="4639"/>
    <lineage>
        <taxon>Eukaryota</taxon>
        <taxon>Viridiplantae</taxon>
        <taxon>Streptophyta</taxon>
        <taxon>Embryophyta</taxon>
        <taxon>Tracheophyta</taxon>
        <taxon>Spermatophyta</taxon>
        <taxon>Magnoliopsida</taxon>
        <taxon>Liliopsida</taxon>
        <taxon>Zingiberales</taxon>
        <taxon>Musaceae</taxon>
        <taxon>Ensete</taxon>
    </lineage>
</organism>
<reference evidence="1 2" key="1">
    <citation type="journal article" date="2014" name="Agronomy (Basel)">
        <title>A Draft Genome Sequence for Ensete ventricosum, the Drought-Tolerant Tree Against Hunger.</title>
        <authorList>
            <person name="Harrison J."/>
            <person name="Moore K.A."/>
            <person name="Paszkiewicz K."/>
            <person name="Jones T."/>
            <person name="Grant M."/>
            <person name="Ambacheew D."/>
            <person name="Muzemil S."/>
            <person name="Studholme D.J."/>
        </authorList>
    </citation>
    <scope>NUCLEOTIDE SEQUENCE [LARGE SCALE GENOMIC DNA]</scope>
</reference>
<protein>
    <submittedName>
        <fullName evidence="1">Uncharacterized protein</fullName>
    </submittedName>
</protein>
<evidence type="ECO:0000313" key="1">
    <source>
        <dbReference type="EMBL" id="RRT33162.1"/>
    </source>
</evidence>
<sequence length="94" mass="10560">MWVPSPMGAWKRVSTNPFPLVISCWSSDTSNARPAHLSFLVCFLSSRSATKTLKLAIETRPWLRLELSLFRALPKKAELGTQALELDPCRLNCT</sequence>